<feature type="transmembrane region" description="Helical" evidence="1">
    <location>
        <begin position="6"/>
        <end position="26"/>
    </location>
</feature>
<sequence>MEIQAVIFLSVCGFFVLALVLLFCFLKYREKSHSTYEEIAKDDELDEEFPIPDYNKSMLSLESKDGIEKKNDSEEQLSEVKTDKNISDEEFNLQLKFSILFSEEHHFLMLNIIEITGELDKFGCKHLRINLTLLPEKKYRMKTKLISVTNLTNESGKAVSSVKENFKFSNITREKLFNSAFRLRLYGKQKSHLKETCFGEIIAQLADVAQRNDGFETVRNFLPKKE</sequence>
<dbReference type="GeneID" id="105843550"/>
<reference evidence="3" key="1">
    <citation type="submission" date="2025-08" db="UniProtKB">
        <authorList>
            <consortium name="RefSeq"/>
        </authorList>
    </citation>
    <scope>IDENTIFICATION</scope>
</reference>
<dbReference type="Proteomes" id="UP001652625">
    <property type="component" value="Chromosome 09"/>
</dbReference>
<dbReference type="RefSeq" id="XP_065661123.1">
    <property type="nucleotide sequence ID" value="XM_065805051.1"/>
</dbReference>
<name>A0ABM4CHB2_HYDVU</name>
<keyword evidence="1" id="KW-1133">Transmembrane helix</keyword>
<keyword evidence="1" id="KW-0812">Transmembrane</keyword>
<dbReference type="PANTHER" id="PTHR46129">
    <property type="entry name" value="SYNAPTOTAGMIN 14, ISOFORM D"/>
    <property type="match status" value="1"/>
</dbReference>
<keyword evidence="1" id="KW-0472">Membrane</keyword>
<evidence type="ECO:0000256" key="1">
    <source>
        <dbReference type="SAM" id="Phobius"/>
    </source>
</evidence>
<evidence type="ECO:0000313" key="2">
    <source>
        <dbReference type="Proteomes" id="UP001652625"/>
    </source>
</evidence>
<protein>
    <submittedName>
        <fullName evidence="3">Uncharacterized protein LOC105843550</fullName>
    </submittedName>
</protein>
<organism evidence="2 3">
    <name type="scientific">Hydra vulgaris</name>
    <name type="common">Hydra</name>
    <name type="synonym">Hydra attenuata</name>
    <dbReference type="NCBI Taxonomy" id="6087"/>
    <lineage>
        <taxon>Eukaryota</taxon>
        <taxon>Metazoa</taxon>
        <taxon>Cnidaria</taxon>
        <taxon>Hydrozoa</taxon>
        <taxon>Hydroidolina</taxon>
        <taxon>Anthoathecata</taxon>
        <taxon>Aplanulata</taxon>
        <taxon>Hydridae</taxon>
        <taxon>Hydra</taxon>
    </lineage>
</organism>
<proteinExistence type="predicted"/>
<dbReference type="PANTHER" id="PTHR46129:SF2">
    <property type="entry name" value="SYNAPTOTAGMIN 14, ISOFORM D"/>
    <property type="match status" value="1"/>
</dbReference>
<accession>A0ABM4CHB2</accession>
<keyword evidence="2" id="KW-1185">Reference proteome</keyword>
<gene>
    <name evidence="3" type="primary">LOC105843550</name>
</gene>
<evidence type="ECO:0000313" key="3">
    <source>
        <dbReference type="RefSeq" id="XP_065661123.1"/>
    </source>
</evidence>
<dbReference type="InterPro" id="IPR043541">
    <property type="entry name" value="SYT14/14L/16"/>
</dbReference>